<name>A0ACC3U0C3_9ASCO</name>
<dbReference type="Proteomes" id="UP001489719">
    <property type="component" value="Unassembled WGS sequence"/>
</dbReference>
<comment type="caution">
    <text evidence="1">The sequence shown here is derived from an EMBL/GenBank/DDBJ whole genome shotgun (WGS) entry which is preliminary data.</text>
</comment>
<reference evidence="2" key="1">
    <citation type="journal article" date="2024" name="Front. Bioeng. Biotechnol.">
        <title>Genome-scale model development and genomic sequencing of the oleaginous clade Lipomyces.</title>
        <authorList>
            <person name="Czajka J.J."/>
            <person name="Han Y."/>
            <person name="Kim J."/>
            <person name="Mondo S.J."/>
            <person name="Hofstad B.A."/>
            <person name="Robles A."/>
            <person name="Haridas S."/>
            <person name="Riley R."/>
            <person name="LaButti K."/>
            <person name="Pangilinan J."/>
            <person name="Andreopoulos W."/>
            <person name="Lipzen A."/>
            <person name="Yan J."/>
            <person name="Wang M."/>
            <person name="Ng V."/>
            <person name="Grigoriev I.V."/>
            <person name="Spatafora J.W."/>
            <person name="Magnuson J.K."/>
            <person name="Baker S.E."/>
            <person name="Pomraning K.R."/>
        </authorList>
    </citation>
    <scope>NUCLEOTIDE SEQUENCE [LARGE SCALE GENOMIC DNA]</scope>
    <source>
        <strain evidence="2">CBS 10300</strain>
    </source>
</reference>
<organism evidence="1 2">
    <name type="scientific">Lipomyces orientalis</name>
    <dbReference type="NCBI Taxonomy" id="1233043"/>
    <lineage>
        <taxon>Eukaryota</taxon>
        <taxon>Fungi</taxon>
        <taxon>Dikarya</taxon>
        <taxon>Ascomycota</taxon>
        <taxon>Saccharomycotina</taxon>
        <taxon>Lipomycetes</taxon>
        <taxon>Lipomycetales</taxon>
        <taxon>Lipomycetaceae</taxon>
        <taxon>Lipomyces</taxon>
    </lineage>
</organism>
<keyword evidence="2" id="KW-1185">Reference proteome</keyword>
<gene>
    <name evidence="1" type="ORF">V1517DRAFT_251867</name>
</gene>
<accession>A0ACC3U0C3</accession>
<dbReference type="EMBL" id="MU970034">
    <property type="protein sequence ID" value="KAK9326437.1"/>
    <property type="molecule type" value="Genomic_DNA"/>
</dbReference>
<proteinExistence type="predicted"/>
<sequence length="235" mass="23605">MKSAYLLSLALSVGTSMAYTVYNVSVGEGALDYTPNTITADVGDYVVFTFLSGTHGVAQASYDSPCSPYSDSTEGAGKTGLYSGLITPIRNYDPTYTIRIDSTDPIWFYCPEAFHCQSGMVGVINPGDGQSLAEFNSVAENLSRNLAPAVEFGNTTIGATTSDASSSSSSSSSSVSSTPSSSSSAASSVASTSSSSSSSVSASAATSSSASASNANIAGSAVILAVMAAGLRLLA</sequence>
<evidence type="ECO:0000313" key="2">
    <source>
        <dbReference type="Proteomes" id="UP001489719"/>
    </source>
</evidence>
<protein>
    <submittedName>
        <fullName evidence="1">Cupredoxin</fullName>
    </submittedName>
</protein>
<evidence type="ECO:0000313" key="1">
    <source>
        <dbReference type="EMBL" id="KAK9326437.1"/>
    </source>
</evidence>